<keyword evidence="3" id="KW-1185">Reference proteome</keyword>
<evidence type="ECO:0000313" key="3">
    <source>
        <dbReference type="Proteomes" id="UP000030748"/>
    </source>
</evidence>
<gene>
    <name evidence="2" type="ORF">MIMGU_mgv1a017029mg</name>
</gene>
<accession>A0A022QC74</accession>
<proteinExistence type="predicted"/>
<dbReference type="AlphaFoldDB" id="A0A022QC74"/>
<dbReference type="EMBL" id="KI632002">
    <property type="protein sequence ID" value="EYU25536.1"/>
    <property type="molecule type" value="Genomic_DNA"/>
</dbReference>
<sequence>MTDLGKAAAVGEYRGVEYTVSPPYVKSAGNQSNGGNGGESNSSSQVYITGGMSDAATSGGTPYQPIVETYKSVRDEPYWSCGFPEKEGTQVGRFVG</sequence>
<reference evidence="2 3" key="1">
    <citation type="journal article" date="2013" name="Proc. Natl. Acad. Sci. U.S.A.">
        <title>Fine-scale variation in meiotic recombination in Mimulus inferred from population shotgun sequencing.</title>
        <authorList>
            <person name="Hellsten U."/>
            <person name="Wright K.M."/>
            <person name="Jenkins J."/>
            <person name="Shu S."/>
            <person name="Yuan Y."/>
            <person name="Wessler S.R."/>
            <person name="Schmutz J."/>
            <person name="Willis J.H."/>
            <person name="Rokhsar D.S."/>
        </authorList>
    </citation>
    <scope>NUCLEOTIDE SEQUENCE [LARGE SCALE GENOMIC DNA]</scope>
    <source>
        <strain evidence="3">cv. DUN x IM62</strain>
    </source>
</reference>
<evidence type="ECO:0000256" key="1">
    <source>
        <dbReference type="SAM" id="MobiDB-lite"/>
    </source>
</evidence>
<dbReference type="Proteomes" id="UP000030748">
    <property type="component" value="Unassembled WGS sequence"/>
</dbReference>
<evidence type="ECO:0000313" key="2">
    <source>
        <dbReference type="EMBL" id="EYU25536.1"/>
    </source>
</evidence>
<organism evidence="2 3">
    <name type="scientific">Erythranthe guttata</name>
    <name type="common">Yellow monkey flower</name>
    <name type="synonym">Mimulus guttatus</name>
    <dbReference type="NCBI Taxonomy" id="4155"/>
    <lineage>
        <taxon>Eukaryota</taxon>
        <taxon>Viridiplantae</taxon>
        <taxon>Streptophyta</taxon>
        <taxon>Embryophyta</taxon>
        <taxon>Tracheophyta</taxon>
        <taxon>Spermatophyta</taxon>
        <taxon>Magnoliopsida</taxon>
        <taxon>eudicotyledons</taxon>
        <taxon>Gunneridae</taxon>
        <taxon>Pentapetalae</taxon>
        <taxon>asterids</taxon>
        <taxon>lamiids</taxon>
        <taxon>Lamiales</taxon>
        <taxon>Phrymaceae</taxon>
        <taxon>Erythranthe</taxon>
    </lineage>
</organism>
<name>A0A022QC74_ERYGU</name>
<feature type="region of interest" description="Disordered" evidence="1">
    <location>
        <begin position="22"/>
        <end position="62"/>
    </location>
</feature>
<protein>
    <submittedName>
        <fullName evidence="2">Uncharacterized protein</fullName>
    </submittedName>
</protein>